<accession>A0A8J3GTS7</accession>
<organism evidence="2 3">
    <name type="scientific">Seohaeicola zhoushanensis</name>
    <dbReference type="NCBI Taxonomy" id="1569283"/>
    <lineage>
        <taxon>Bacteria</taxon>
        <taxon>Pseudomonadati</taxon>
        <taxon>Pseudomonadota</taxon>
        <taxon>Alphaproteobacteria</taxon>
        <taxon>Rhodobacterales</taxon>
        <taxon>Roseobacteraceae</taxon>
        <taxon>Seohaeicola</taxon>
    </lineage>
</organism>
<dbReference type="EMBL" id="BNCJ01000001">
    <property type="protein sequence ID" value="GHF33541.1"/>
    <property type="molecule type" value="Genomic_DNA"/>
</dbReference>
<proteinExistence type="predicted"/>
<gene>
    <name evidence="2" type="ORF">GCM10017056_01190</name>
</gene>
<evidence type="ECO:0008006" key="4">
    <source>
        <dbReference type="Google" id="ProtNLM"/>
    </source>
</evidence>
<feature type="region of interest" description="Disordered" evidence="1">
    <location>
        <begin position="1"/>
        <end position="20"/>
    </location>
</feature>
<comment type="caution">
    <text evidence="2">The sequence shown here is derived from an EMBL/GenBank/DDBJ whole genome shotgun (WGS) entry which is preliminary data.</text>
</comment>
<evidence type="ECO:0000256" key="1">
    <source>
        <dbReference type="SAM" id="MobiDB-lite"/>
    </source>
</evidence>
<protein>
    <recommendedName>
        <fullName evidence="4">DUF309 domain-containing protein</fullName>
    </recommendedName>
</protein>
<keyword evidence="3" id="KW-1185">Reference proteome</keyword>
<sequence length="153" mass="16732">MAGAEISLPPHAHQPGRNPRHGEEVFAAAHASVRPGMDLAALEASLAWRSGWLFITKGYFWEAHEVLEPVWLALPPNAPERRFVQGLIQTANAALKLAMVQPRAALRIVDIAEALLAECASHPALLGLPRRPVEDYLSSIRHDSAEMARKLAL</sequence>
<dbReference type="Gene3D" id="1.10.3450.10">
    <property type="entry name" value="TTHA0068-like"/>
    <property type="match status" value="1"/>
</dbReference>
<reference evidence="2" key="1">
    <citation type="journal article" date="2014" name="Int. J. Syst. Evol. Microbiol.">
        <title>Complete genome sequence of Corynebacterium casei LMG S-19264T (=DSM 44701T), isolated from a smear-ripened cheese.</title>
        <authorList>
            <consortium name="US DOE Joint Genome Institute (JGI-PGF)"/>
            <person name="Walter F."/>
            <person name="Albersmeier A."/>
            <person name="Kalinowski J."/>
            <person name="Ruckert C."/>
        </authorList>
    </citation>
    <scope>NUCLEOTIDE SEQUENCE</scope>
    <source>
        <strain evidence="2">KCTC 42650</strain>
    </source>
</reference>
<evidence type="ECO:0000313" key="2">
    <source>
        <dbReference type="EMBL" id="GHF33541.1"/>
    </source>
</evidence>
<dbReference type="AlphaFoldDB" id="A0A8J3GTS7"/>
<dbReference type="Pfam" id="PF03745">
    <property type="entry name" value="DUF309"/>
    <property type="match status" value="1"/>
</dbReference>
<evidence type="ECO:0000313" key="3">
    <source>
        <dbReference type="Proteomes" id="UP000626220"/>
    </source>
</evidence>
<dbReference type="SUPFAM" id="SSF140663">
    <property type="entry name" value="TTHA0068-like"/>
    <property type="match status" value="1"/>
</dbReference>
<reference evidence="2" key="2">
    <citation type="submission" date="2020-09" db="EMBL/GenBank/DDBJ databases">
        <authorList>
            <person name="Sun Q."/>
            <person name="Kim S."/>
        </authorList>
    </citation>
    <scope>NUCLEOTIDE SEQUENCE</scope>
    <source>
        <strain evidence="2">KCTC 42650</strain>
    </source>
</reference>
<dbReference type="RefSeq" id="WP_189678088.1">
    <property type="nucleotide sequence ID" value="NZ_BNCJ01000001.1"/>
</dbReference>
<dbReference type="InterPro" id="IPR005500">
    <property type="entry name" value="DUF309"/>
</dbReference>
<dbReference type="Proteomes" id="UP000626220">
    <property type="component" value="Unassembled WGS sequence"/>
</dbReference>
<name>A0A8J3GTS7_9RHOB</name>
<dbReference type="InterPro" id="IPR023203">
    <property type="entry name" value="TTHA0068_sf"/>
</dbReference>